<dbReference type="EC" id="2.7.13.3" evidence="2"/>
<evidence type="ECO:0000259" key="9">
    <source>
        <dbReference type="PROSITE" id="PS50112"/>
    </source>
</evidence>
<evidence type="ECO:0000256" key="3">
    <source>
        <dbReference type="ARBA" id="ARBA00022553"/>
    </source>
</evidence>
<dbReference type="PRINTS" id="PR00344">
    <property type="entry name" value="BCTRLSENSOR"/>
</dbReference>
<dbReference type="PANTHER" id="PTHR43304:SF1">
    <property type="entry name" value="PAC DOMAIN-CONTAINING PROTEIN"/>
    <property type="match status" value="1"/>
</dbReference>
<feature type="coiled-coil region" evidence="6">
    <location>
        <begin position="191"/>
        <end position="222"/>
    </location>
</feature>
<reference evidence="10 11" key="1">
    <citation type="submission" date="2018-01" db="EMBL/GenBank/DDBJ databases">
        <title>The draft genome sequence of Halioglobus japonicus S1-36.</title>
        <authorList>
            <person name="Du Z.-J."/>
            <person name="Shi M.-J."/>
        </authorList>
    </citation>
    <scope>NUCLEOTIDE SEQUENCE [LARGE SCALE GENOMIC DNA]</scope>
    <source>
        <strain evidence="10 11">S1-36</strain>
    </source>
</reference>
<dbReference type="Gene3D" id="3.30.450.20">
    <property type="entry name" value="PAS domain"/>
    <property type="match status" value="1"/>
</dbReference>
<accession>A0AAP8ME46</accession>
<dbReference type="InterPro" id="IPR036890">
    <property type="entry name" value="HATPase_C_sf"/>
</dbReference>
<sequence>MRKFAMPLVLLLLCLQLIFGLVSYYQLLFETTEFFGSKALLWSHLLVTPMALLLLAFQPQQYNQLSDKLVQAGERARAINRLMPTGLLIINSKGLITEANSAACRLFGFSEEEFMDMPIENLIPQEKRSIHPRYRTAFSQENRQRNMSEGNDQLFGLSRSGELLPLQIGLAPVVLGKDRSVAISVMDVSDRRRVMQQLEESNREMNVALEKLTQSNEQLERFAFICSHDLQEPVRMMHSFSQLLEKRAADSLDHKSREYLEYITNSATTTKTMITDILSFCRVDQSAENYAQVNLNIVLEQVCTTLQISLSEANGSVQWHDLPTIVGVHSQILQLLTNLITNGIKFNESAAPCVEVSAECHEDLWTISVSDNGIGIPPKYADSLFEMFSRLNSRADYPGTGLGLAICKRVAERHDATISLDRSADQGSRFVLKWPRKNATSADSSSNTSEEGHHVKSVA</sequence>
<dbReference type="InterPro" id="IPR035965">
    <property type="entry name" value="PAS-like_dom_sf"/>
</dbReference>
<gene>
    <name evidence="10" type="ORF">C0029_06675</name>
</gene>
<dbReference type="InterPro" id="IPR004358">
    <property type="entry name" value="Sig_transdc_His_kin-like_C"/>
</dbReference>
<evidence type="ECO:0000313" key="11">
    <source>
        <dbReference type="Proteomes" id="UP000235162"/>
    </source>
</evidence>
<proteinExistence type="predicted"/>
<dbReference type="CDD" id="cd00130">
    <property type="entry name" value="PAS"/>
    <property type="match status" value="1"/>
</dbReference>
<dbReference type="Gene3D" id="1.10.287.130">
    <property type="match status" value="1"/>
</dbReference>
<dbReference type="Pfam" id="PF00512">
    <property type="entry name" value="HisKA"/>
    <property type="match status" value="1"/>
</dbReference>
<feature type="compositionally biased region" description="Basic and acidic residues" evidence="7">
    <location>
        <begin position="450"/>
        <end position="459"/>
    </location>
</feature>
<keyword evidence="11" id="KW-1185">Reference proteome</keyword>
<dbReference type="PROSITE" id="PS50109">
    <property type="entry name" value="HIS_KIN"/>
    <property type="match status" value="1"/>
</dbReference>
<dbReference type="SUPFAM" id="SSF55785">
    <property type="entry name" value="PYP-like sensor domain (PAS domain)"/>
    <property type="match status" value="1"/>
</dbReference>
<evidence type="ECO:0000256" key="5">
    <source>
        <dbReference type="ARBA" id="ARBA00022777"/>
    </source>
</evidence>
<feature type="domain" description="PAS" evidence="9">
    <location>
        <begin position="72"/>
        <end position="141"/>
    </location>
</feature>
<dbReference type="InterPro" id="IPR003661">
    <property type="entry name" value="HisK_dim/P_dom"/>
</dbReference>
<dbReference type="InterPro" id="IPR000014">
    <property type="entry name" value="PAS"/>
</dbReference>
<evidence type="ECO:0000259" key="8">
    <source>
        <dbReference type="PROSITE" id="PS50109"/>
    </source>
</evidence>
<feature type="compositionally biased region" description="Low complexity" evidence="7">
    <location>
        <begin position="438"/>
        <end position="449"/>
    </location>
</feature>
<dbReference type="Pfam" id="PF00989">
    <property type="entry name" value="PAS"/>
    <property type="match status" value="1"/>
</dbReference>
<dbReference type="SUPFAM" id="SSF55874">
    <property type="entry name" value="ATPase domain of HSP90 chaperone/DNA topoisomerase II/histidine kinase"/>
    <property type="match status" value="1"/>
</dbReference>
<dbReference type="Gene3D" id="3.30.565.10">
    <property type="entry name" value="Histidine kinase-like ATPase, C-terminal domain"/>
    <property type="match status" value="1"/>
</dbReference>
<dbReference type="GO" id="GO:0006355">
    <property type="term" value="P:regulation of DNA-templated transcription"/>
    <property type="evidence" value="ECO:0007669"/>
    <property type="project" value="InterPro"/>
</dbReference>
<keyword evidence="4" id="KW-0808">Transferase</keyword>
<keyword evidence="3" id="KW-0597">Phosphoprotein</keyword>
<protein>
    <recommendedName>
        <fullName evidence="2">histidine kinase</fullName>
        <ecNumber evidence="2">2.7.13.3</ecNumber>
    </recommendedName>
</protein>
<dbReference type="PROSITE" id="PS50112">
    <property type="entry name" value="PAS"/>
    <property type="match status" value="1"/>
</dbReference>
<dbReference type="EMBL" id="PKUR01000002">
    <property type="protein sequence ID" value="PLW86128.1"/>
    <property type="molecule type" value="Genomic_DNA"/>
</dbReference>
<dbReference type="Proteomes" id="UP000235162">
    <property type="component" value="Unassembled WGS sequence"/>
</dbReference>
<feature type="domain" description="Histidine kinase" evidence="8">
    <location>
        <begin position="225"/>
        <end position="438"/>
    </location>
</feature>
<dbReference type="InterPro" id="IPR013767">
    <property type="entry name" value="PAS_fold"/>
</dbReference>
<organism evidence="10 11">
    <name type="scientific">Halioglobus japonicus</name>
    <dbReference type="NCBI Taxonomy" id="930805"/>
    <lineage>
        <taxon>Bacteria</taxon>
        <taxon>Pseudomonadati</taxon>
        <taxon>Pseudomonadota</taxon>
        <taxon>Gammaproteobacteria</taxon>
        <taxon>Cellvibrionales</taxon>
        <taxon>Halieaceae</taxon>
        <taxon>Halioglobus</taxon>
    </lineage>
</organism>
<dbReference type="SMART" id="SM00388">
    <property type="entry name" value="HisKA"/>
    <property type="match status" value="1"/>
</dbReference>
<evidence type="ECO:0000256" key="2">
    <source>
        <dbReference type="ARBA" id="ARBA00012438"/>
    </source>
</evidence>
<dbReference type="InterPro" id="IPR036097">
    <property type="entry name" value="HisK_dim/P_sf"/>
</dbReference>
<dbReference type="SMART" id="SM00387">
    <property type="entry name" value="HATPase_c"/>
    <property type="match status" value="1"/>
</dbReference>
<keyword evidence="5" id="KW-0418">Kinase</keyword>
<dbReference type="CDD" id="cd00082">
    <property type="entry name" value="HisKA"/>
    <property type="match status" value="1"/>
</dbReference>
<comment type="catalytic activity">
    <reaction evidence="1">
        <text>ATP + protein L-histidine = ADP + protein N-phospho-L-histidine.</text>
        <dbReference type="EC" id="2.7.13.3"/>
    </reaction>
</comment>
<dbReference type="InterPro" id="IPR005467">
    <property type="entry name" value="His_kinase_dom"/>
</dbReference>
<dbReference type="SUPFAM" id="SSF47384">
    <property type="entry name" value="Homodimeric domain of signal transducing histidine kinase"/>
    <property type="match status" value="1"/>
</dbReference>
<feature type="region of interest" description="Disordered" evidence="7">
    <location>
        <begin position="438"/>
        <end position="459"/>
    </location>
</feature>
<dbReference type="InterPro" id="IPR003594">
    <property type="entry name" value="HATPase_dom"/>
</dbReference>
<dbReference type="PANTHER" id="PTHR43304">
    <property type="entry name" value="PHYTOCHROME-LIKE PROTEIN CPH1"/>
    <property type="match status" value="1"/>
</dbReference>
<comment type="caution">
    <text evidence="10">The sequence shown here is derived from an EMBL/GenBank/DDBJ whole genome shotgun (WGS) entry which is preliminary data.</text>
</comment>
<name>A0AAP8ME46_9GAMM</name>
<evidence type="ECO:0000256" key="6">
    <source>
        <dbReference type="SAM" id="Coils"/>
    </source>
</evidence>
<evidence type="ECO:0000256" key="4">
    <source>
        <dbReference type="ARBA" id="ARBA00022679"/>
    </source>
</evidence>
<evidence type="ECO:0000256" key="7">
    <source>
        <dbReference type="SAM" id="MobiDB-lite"/>
    </source>
</evidence>
<dbReference type="InterPro" id="IPR052162">
    <property type="entry name" value="Sensor_kinase/Photoreceptor"/>
</dbReference>
<dbReference type="NCBIfam" id="TIGR00229">
    <property type="entry name" value="sensory_box"/>
    <property type="match status" value="1"/>
</dbReference>
<evidence type="ECO:0000256" key="1">
    <source>
        <dbReference type="ARBA" id="ARBA00000085"/>
    </source>
</evidence>
<dbReference type="AlphaFoldDB" id="A0AAP8ME46"/>
<dbReference type="Pfam" id="PF02518">
    <property type="entry name" value="HATPase_c"/>
    <property type="match status" value="1"/>
</dbReference>
<evidence type="ECO:0000313" key="10">
    <source>
        <dbReference type="EMBL" id="PLW86128.1"/>
    </source>
</evidence>
<keyword evidence="6" id="KW-0175">Coiled coil</keyword>
<dbReference type="SMART" id="SM00091">
    <property type="entry name" value="PAS"/>
    <property type="match status" value="1"/>
</dbReference>
<dbReference type="GO" id="GO:0000155">
    <property type="term" value="F:phosphorelay sensor kinase activity"/>
    <property type="evidence" value="ECO:0007669"/>
    <property type="project" value="InterPro"/>
</dbReference>
<dbReference type="KEGG" id="hja:BST95_07640"/>